<name>A0ABR2YYP7_9CHLO</name>
<keyword evidence="2" id="KW-1185">Reference proteome</keyword>
<dbReference type="Pfam" id="PF12049">
    <property type="entry name" value="DUF3531"/>
    <property type="match status" value="1"/>
</dbReference>
<protein>
    <recommendedName>
        <fullName evidence="3">DUF3531 family protein</fullName>
    </recommendedName>
</protein>
<dbReference type="PANTHER" id="PTHR46737:SF2">
    <property type="entry name" value="OS02G0827600 PROTEIN"/>
    <property type="match status" value="1"/>
</dbReference>
<accession>A0ABR2YYP7</accession>
<evidence type="ECO:0000313" key="1">
    <source>
        <dbReference type="EMBL" id="KAK9917034.1"/>
    </source>
</evidence>
<proteinExistence type="predicted"/>
<evidence type="ECO:0000313" key="2">
    <source>
        <dbReference type="Proteomes" id="UP001491310"/>
    </source>
</evidence>
<dbReference type="Proteomes" id="UP001491310">
    <property type="component" value="Unassembled WGS sequence"/>
</dbReference>
<organism evidence="1 2">
    <name type="scientific">Coccomyxa subellipsoidea</name>
    <dbReference type="NCBI Taxonomy" id="248742"/>
    <lineage>
        <taxon>Eukaryota</taxon>
        <taxon>Viridiplantae</taxon>
        <taxon>Chlorophyta</taxon>
        <taxon>core chlorophytes</taxon>
        <taxon>Trebouxiophyceae</taxon>
        <taxon>Trebouxiophyceae incertae sedis</taxon>
        <taxon>Coccomyxaceae</taxon>
        <taxon>Coccomyxa</taxon>
    </lineage>
</organism>
<comment type="caution">
    <text evidence="1">The sequence shown here is derived from an EMBL/GenBank/DDBJ whole genome shotgun (WGS) entry which is preliminary data.</text>
</comment>
<dbReference type="InterPro" id="IPR021920">
    <property type="entry name" value="DUF3531"/>
</dbReference>
<evidence type="ECO:0008006" key="3">
    <source>
        <dbReference type="Google" id="ProtNLM"/>
    </source>
</evidence>
<gene>
    <name evidence="1" type="ORF">WJX75_000175</name>
</gene>
<reference evidence="1 2" key="1">
    <citation type="journal article" date="2024" name="Nat. Commun.">
        <title>Phylogenomics reveals the evolutionary origins of lichenization in chlorophyte algae.</title>
        <authorList>
            <person name="Puginier C."/>
            <person name="Libourel C."/>
            <person name="Otte J."/>
            <person name="Skaloud P."/>
            <person name="Haon M."/>
            <person name="Grisel S."/>
            <person name="Petersen M."/>
            <person name="Berrin J.G."/>
            <person name="Delaux P.M."/>
            <person name="Dal Grande F."/>
            <person name="Keller J."/>
        </authorList>
    </citation>
    <scope>NUCLEOTIDE SEQUENCE [LARGE SCALE GENOMIC DNA]</scope>
    <source>
        <strain evidence="1 2">SAG 216-7</strain>
    </source>
</reference>
<sequence>MCIAGRQRMHITSAALGMAEAASTGSPELLQVQFREVDTFSLWVWFELHETPTDDDLELLDAVLSSWFMIGRLGGYNTMNLQAMYVGSETISYMNYDHDQSESAFQATFHDMGSVEHKGKWCRCWFNLGTADELALDVLINALINFSRENVGIKQCLIGGVNTDWPVPSLQGNP</sequence>
<dbReference type="EMBL" id="JALJOT010000002">
    <property type="protein sequence ID" value="KAK9917034.1"/>
    <property type="molecule type" value="Genomic_DNA"/>
</dbReference>
<dbReference type="PANTHER" id="PTHR46737">
    <property type="entry name" value="OS02G0827600 PROTEIN"/>
    <property type="match status" value="1"/>
</dbReference>